<dbReference type="PANTHER" id="PTHR32089:SF112">
    <property type="entry name" value="LYSOZYME-LIKE PROTEIN-RELATED"/>
    <property type="match status" value="1"/>
</dbReference>
<dbReference type="InterPro" id="IPR004089">
    <property type="entry name" value="MCPsignal_dom"/>
</dbReference>
<evidence type="ECO:0000256" key="2">
    <source>
        <dbReference type="ARBA" id="ARBA00029447"/>
    </source>
</evidence>
<dbReference type="GO" id="GO:0004888">
    <property type="term" value="F:transmembrane signaling receptor activity"/>
    <property type="evidence" value="ECO:0007669"/>
    <property type="project" value="InterPro"/>
</dbReference>
<feature type="domain" description="Methyl-accepting transducer" evidence="4">
    <location>
        <begin position="96"/>
        <end position="227"/>
    </location>
</feature>
<dbReference type="GO" id="GO:0016020">
    <property type="term" value="C:membrane"/>
    <property type="evidence" value="ECO:0007669"/>
    <property type="project" value="InterPro"/>
</dbReference>
<dbReference type="InterPro" id="IPR004090">
    <property type="entry name" value="Chemotax_Me-accpt_rcpt"/>
</dbReference>
<keyword evidence="6" id="KW-1185">Reference proteome</keyword>
<dbReference type="OrthoDB" id="9765597at2"/>
<evidence type="ECO:0000256" key="3">
    <source>
        <dbReference type="PROSITE-ProRule" id="PRU00284"/>
    </source>
</evidence>
<dbReference type="Gene3D" id="1.20.120.30">
    <property type="entry name" value="Aspartate receptor, ligand-binding domain"/>
    <property type="match status" value="1"/>
</dbReference>
<protein>
    <submittedName>
        <fullName evidence="5">Methyl-accepting chemotaxis sensory transducer</fullName>
    </submittedName>
</protein>
<accession>E4TWN3</accession>
<gene>
    <name evidence="5" type="ordered locus">Sulku_2219</name>
</gene>
<dbReference type="GO" id="GO:0006935">
    <property type="term" value="P:chemotaxis"/>
    <property type="evidence" value="ECO:0007669"/>
    <property type="project" value="InterPro"/>
</dbReference>
<dbReference type="PANTHER" id="PTHR32089">
    <property type="entry name" value="METHYL-ACCEPTING CHEMOTAXIS PROTEIN MCPB"/>
    <property type="match status" value="1"/>
</dbReference>
<evidence type="ECO:0000256" key="1">
    <source>
        <dbReference type="ARBA" id="ARBA00023224"/>
    </source>
</evidence>
<sequence>MVAIDLYGQVIASNTAFETLSHQETIISELKKNRSSIKVGECEAEVKYQSIKDATVYRFKKSDVRHDQSLLETHHASIHQALKNNQDVFTSMVEHLRIMSKDAIQMTHDSNEASELATEAMVQTDQLSLFLGEAVQSTIQLAQRSGEISSIIALIKDIADQTNLLALNAAIEAARAGEHGRGFAVVADEVRKLAERTQKATKEIEIVVQTMQQETTDIQNSTEEINNLALKTKNLIVSINNDIIMFKNNAIDAEKETSILADFAFGSLAKVDHVIYKNNVYTLIFGEKSEFREMDHTACRLGKWYKTLGLEVYGKTNAYKNLERPHSIVHREANELAKKCSGNNVTCSREEIKKSIDAIESASTDVFRILDEMIKEKQ</sequence>
<dbReference type="SMART" id="SM00283">
    <property type="entry name" value="MA"/>
    <property type="match status" value="1"/>
</dbReference>
<comment type="similarity">
    <text evidence="2">Belongs to the methyl-accepting chemotaxis (MCP) protein family.</text>
</comment>
<dbReference type="GO" id="GO:0007165">
    <property type="term" value="P:signal transduction"/>
    <property type="evidence" value="ECO:0007669"/>
    <property type="project" value="UniProtKB-KW"/>
</dbReference>
<dbReference type="eggNOG" id="COG0840">
    <property type="taxonomic scope" value="Bacteria"/>
</dbReference>
<dbReference type="HOGENOM" id="CLU_000445_21_0_7"/>
<dbReference type="InterPro" id="IPR025991">
    <property type="entry name" value="Chemoreceptor_zinc-bind_dom"/>
</dbReference>
<dbReference type="SUPFAM" id="SSF58104">
    <property type="entry name" value="Methyl-accepting chemotaxis protein (MCP) signaling domain"/>
    <property type="match status" value="1"/>
</dbReference>
<dbReference type="PROSITE" id="PS50111">
    <property type="entry name" value="CHEMOTAXIS_TRANSDUC_2"/>
    <property type="match status" value="1"/>
</dbReference>
<dbReference type="Pfam" id="PF13682">
    <property type="entry name" value="CZB"/>
    <property type="match status" value="1"/>
</dbReference>
<dbReference type="Pfam" id="PF00015">
    <property type="entry name" value="MCPsignal"/>
    <property type="match status" value="1"/>
</dbReference>
<reference evidence="5 6" key="1">
    <citation type="journal article" date="2012" name="Stand. Genomic Sci.">
        <title>Complete genome sequence of the sulfur compounds oxidizing chemolithoautotroph Sulfuricurvum kujiense type strain (YK-1(T)).</title>
        <authorList>
            <person name="Han C."/>
            <person name="Kotsyurbenko O."/>
            <person name="Chertkov O."/>
            <person name="Held B."/>
            <person name="Lapidus A."/>
            <person name="Nolan M."/>
            <person name="Lucas S."/>
            <person name="Hammon N."/>
            <person name="Deshpande S."/>
            <person name="Cheng J.F."/>
            <person name="Tapia R."/>
            <person name="Goodwin L.A."/>
            <person name="Pitluck S."/>
            <person name="Liolios K."/>
            <person name="Pagani I."/>
            <person name="Ivanova N."/>
            <person name="Mavromatis K."/>
            <person name="Mikhailova N."/>
            <person name="Pati A."/>
            <person name="Chen A."/>
            <person name="Palaniappan K."/>
            <person name="Land M."/>
            <person name="Hauser L."/>
            <person name="Chang Y.J."/>
            <person name="Jeffries C.D."/>
            <person name="Brambilla E.M."/>
            <person name="Rohde M."/>
            <person name="Spring S."/>
            <person name="Sikorski J."/>
            <person name="Goker M."/>
            <person name="Woyke T."/>
            <person name="Bristow J."/>
            <person name="Eisen J.A."/>
            <person name="Markowitz V."/>
            <person name="Hugenholtz P."/>
            <person name="Kyrpides N.C."/>
            <person name="Klenk H.P."/>
            <person name="Detter J.C."/>
        </authorList>
    </citation>
    <scope>NUCLEOTIDE SEQUENCE [LARGE SCALE GENOMIC DNA]</scope>
    <source>
        <strain evidence="6">ATCC BAA-921 / DSM 16994 / JCM 11577 / YK-1</strain>
    </source>
</reference>
<evidence type="ECO:0000313" key="6">
    <source>
        <dbReference type="Proteomes" id="UP000008721"/>
    </source>
</evidence>
<dbReference type="STRING" id="709032.Sulku_2219"/>
<evidence type="ECO:0000259" key="4">
    <source>
        <dbReference type="PROSITE" id="PS50111"/>
    </source>
</evidence>
<dbReference type="Proteomes" id="UP000008721">
    <property type="component" value="Chromosome"/>
</dbReference>
<dbReference type="Gene3D" id="1.10.287.950">
    <property type="entry name" value="Methyl-accepting chemotaxis protein"/>
    <property type="match status" value="1"/>
</dbReference>
<proteinExistence type="inferred from homology"/>
<dbReference type="KEGG" id="sku:Sulku_2219"/>
<organism evidence="5 6">
    <name type="scientific">Sulfuricurvum kujiense (strain ATCC BAA-921 / DSM 16994 / JCM 11577 / YK-1)</name>
    <dbReference type="NCBI Taxonomy" id="709032"/>
    <lineage>
        <taxon>Bacteria</taxon>
        <taxon>Pseudomonadati</taxon>
        <taxon>Campylobacterota</taxon>
        <taxon>Epsilonproteobacteria</taxon>
        <taxon>Campylobacterales</taxon>
        <taxon>Sulfurimonadaceae</taxon>
        <taxon>Sulfuricurvum</taxon>
    </lineage>
</organism>
<dbReference type="AlphaFoldDB" id="E4TWN3"/>
<dbReference type="PRINTS" id="PR00260">
    <property type="entry name" value="CHEMTRNSDUCR"/>
</dbReference>
<dbReference type="EMBL" id="CP002355">
    <property type="protein sequence ID" value="ADR34879.1"/>
    <property type="molecule type" value="Genomic_DNA"/>
</dbReference>
<keyword evidence="1 3" id="KW-0807">Transducer</keyword>
<name>E4TWN3_SULKY</name>
<evidence type="ECO:0000313" key="5">
    <source>
        <dbReference type="EMBL" id="ADR34879.1"/>
    </source>
</evidence>